<evidence type="ECO:0000259" key="10">
    <source>
        <dbReference type="Pfam" id="PF01930"/>
    </source>
</evidence>
<dbReference type="InterPro" id="IPR011604">
    <property type="entry name" value="PDDEXK-like_dom_sf"/>
</dbReference>
<dbReference type="EMBL" id="LZRT01000060">
    <property type="protein sequence ID" value="OUM88542.1"/>
    <property type="molecule type" value="Genomic_DNA"/>
</dbReference>
<keyword evidence="2 9" id="KW-0479">Metal-binding</keyword>
<dbReference type="PANTHER" id="PTHR37168:SF1">
    <property type="entry name" value="CRISPR-ASSOCIATED EXONUCLEASE CAS4"/>
    <property type="match status" value="1"/>
</dbReference>
<keyword evidence="8 9" id="KW-0464">Manganese</keyword>
<dbReference type="InterPro" id="IPR013343">
    <property type="entry name" value="CRISPR-assoc_prot_Cas4"/>
</dbReference>
<evidence type="ECO:0000256" key="6">
    <source>
        <dbReference type="ARBA" id="ARBA00023014"/>
    </source>
</evidence>
<evidence type="ECO:0000256" key="5">
    <source>
        <dbReference type="ARBA" id="ARBA00023004"/>
    </source>
</evidence>
<comment type="caution">
    <text evidence="11">The sequence shown here is derived from an EMBL/GenBank/DDBJ whole genome shotgun (WGS) entry which is preliminary data.</text>
</comment>
<evidence type="ECO:0000256" key="2">
    <source>
        <dbReference type="ARBA" id="ARBA00022723"/>
    </source>
</evidence>
<comment type="cofactor">
    <cofactor evidence="9">
        <name>iron-sulfur cluster</name>
        <dbReference type="ChEBI" id="CHEBI:30408"/>
    </cofactor>
</comment>
<dbReference type="GO" id="GO:0004527">
    <property type="term" value="F:exonuclease activity"/>
    <property type="evidence" value="ECO:0007669"/>
    <property type="project" value="UniProtKB-KW"/>
</dbReference>
<sequence>MEGAFLSEAITGVHVHYYVVCRRKLWLFDKGIAMEQESDRVFEGKLLHERSYPYLESKEILIDNRFKIDAIDGEYVREVKLTSRMQEADRWQMLFYLYELKRRGVQKKGLISYPKERRTEEIVLSFEDEQKLERMMKEIEEIIALPTPPPLKRLRYCAKCSYYEFCFAMEREEE</sequence>
<evidence type="ECO:0000313" key="11">
    <source>
        <dbReference type="EMBL" id="OUM88542.1"/>
    </source>
</evidence>
<keyword evidence="4 9" id="KW-0269">Exonuclease</keyword>
<organism evidence="11 12">
    <name type="scientific">Bacillus thermozeamaize</name>
    <dbReference type="NCBI Taxonomy" id="230954"/>
    <lineage>
        <taxon>Bacteria</taxon>
        <taxon>Bacillati</taxon>
        <taxon>Bacillota</taxon>
        <taxon>Bacilli</taxon>
        <taxon>Bacillales</taxon>
        <taxon>Bacillaceae</taxon>
        <taxon>Bacillus</taxon>
    </lineage>
</organism>
<evidence type="ECO:0000256" key="4">
    <source>
        <dbReference type="ARBA" id="ARBA00022839"/>
    </source>
</evidence>
<evidence type="ECO:0000256" key="7">
    <source>
        <dbReference type="ARBA" id="ARBA00023118"/>
    </source>
</evidence>
<dbReference type="AlphaFoldDB" id="A0A1Y3PMD1"/>
<dbReference type="InterPro" id="IPR022765">
    <property type="entry name" value="Dna2/Cas4_DUF83"/>
</dbReference>
<protein>
    <recommendedName>
        <fullName evidence="9">CRISPR-associated exonuclease Cas4</fullName>
        <ecNumber evidence="9">3.1.12.1</ecNumber>
    </recommendedName>
</protein>
<dbReference type="GO" id="GO:0051536">
    <property type="term" value="F:iron-sulfur cluster binding"/>
    <property type="evidence" value="ECO:0007669"/>
    <property type="project" value="UniProtKB-KW"/>
</dbReference>
<dbReference type="EC" id="3.1.12.1" evidence="9"/>
<dbReference type="PANTHER" id="PTHR37168">
    <property type="entry name" value="CRISPR-ASSOCIATED EXONUCLEASE CAS4"/>
    <property type="match status" value="1"/>
</dbReference>
<dbReference type="Proteomes" id="UP000196475">
    <property type="component" value="Unassembled WGS sequence"/>
</dbReference>
<comment type="function">
    <text evidence="9">CRISPR (clustered regularly interspaced short palindromic repeat) is an adaptive immune system that provides protection against mobile genetic elements (viruses, transposable elements and conjugative plasmids). CRISPR clusters contain sequences complementary to antecedent mobile elements and target invading nucleic acids. CRISPR clusters are transcribed and processed into CRISPR RNA (crRNA).</text>
</comment>
<evidence type="ECO:0000313" key="12">
    <source>
        <dbReference type="Proteomes" id="UP000196475"/>
    </source>
</evidence>
<keyword evidence="7 9" id="KW-0051">Antiviral defense</keyword>
<keyword evidence="3 9" id="KW-0378">Hydrolase</keyword>
<evidence type="ECO:0000256" key="3">
    <source>
        <dbReference type="ARBA" id="ARBA00022801"/>
    </source>
</evidence>
<evidence type="ECO:0000256" key="8">
    <source>
        <dbReference type="ARBA" id="ARBA00023211"/>
    </source>
</evidence>
<name>A0A1Y3PMD1_9BACI</name>
<keyword evidence="1 9" id="KW-0540">Nuclease</keyword>
<comment type="similarity">
    <text evidence="9">Belongs to the CRISPR-associated exonuclease Cas4 family.</text>
</comment>
<dbReference type="GO" id="GO:0051607">
    <property type="term" value="P:defense response to virus"/>
    <property type="evidence" value="ECO:0007669"/>
    <property type="project" value="UniProtKB-KW"/>
</dbReference>
<dbReference type="GO" id="GO:0046872">
    <property type="term" value="F:metal ion binding"/>
    <property type="evidence" value="ECO:0007669"/>
    <property type="project" value="UniProtKB-KW"/>
</dbReference>
<keyword evidence="5 9" id="KW-0408">Iron</keyword>
<evidence type="ECO:0000256" key="1">
    <source>
        <dbReference type="ARBA" id="ARBA00022722"/>
    </source>
</evidence>
<dbReference type="Gene3D" id="3.90.320.10">
    <property type="match status" value="1"/>
</dbReference>
<accession>A0A1Y3PMD1</accession>
<feature type="domain" description="DUF83" evidence="10">
    <location>
        <begin position="11"/>
        <end position="167"/>
    </location>
</feature>
<proteinExistence type="inferred from homology"/>
<reference evidence="12" key="1">
    <citation type="submission" date="2016-06" db="EMBL/GenBank/DDBJ databases">
        <authorList>
            <person name="Nascimento L."/>
            <person name="Pereira R.V."/>
            <person name="Martins L.F."/>
            <person name="Quaggio R.B."/>
            <person name="Silva A.M."/>
            <person name="Setubal J.C."/>
        </authorList>
    </citation>
    <scope>NUCLEOTIDE SEQUENCE [LARGE SCALE GENOMIC DNA]</scope>
</reference>
<evidence type="ECO:0000256" key="9">
    <source>
        <dbReference type="RuleBase" id="RU365022"/>
    </source>
</evidence>
<comment type="cofactor">
    <cofactor evidence="9">
        <name>Mg(2+)</name>
        <dbReference type="ChEBI" id="CHEBI:18420"/>
    </cofactor>
    <cofactor evidence="9">
        <name>Mn(2+)</name>
        <dbReference type="ChEBI" id="CHEBI:29035"/>
    </cofactor>
    <text evidence="9">Mg(2+) or Mn(2+) required for ssDNA cleavage activity.</text>
</comment>
<dbReference type="NCBIfam" id="TIGR00372">
    <property type="entry name" value="cas4"/>
    <property type="match status" value="1"/>
</dbReference>
<dbReference type="Pfam" id="PF01930">
    <property type="entry name" value="Cas_Cas4"/>
    <property type="match status" value="1"/>
</dbReference>
<gene>
    <name evidence="11" type="ORF">BAA01_05460</name>
</gene>
<keyword evidence="6 9" id="KW-0411">Iron-sulfur</keyword>